<dbReference type="GO" id="GO:0005739">
    <property type="term" value="C:mitochondrion"/>
    <property type="evidence" value="ECO:0007669"/>
    <property type="project" value="UniProtKB-SubCell"/>
</dbReference>
<name>A0AA88YCZ8_PINIB</name>
<evidence type="ECO:0000256" key="4">
    <source>
        <dbReference type="ARBA" id="ARBA00022741"/>
    </source>
</evidence>
<evidence type="ECO:0000256" key="2">
    <source>
        <dbReference type="ARBA" id="ARBA00011043"/>
    </source>
</evidence>
<keyword evidence="8" id="KW-1185">Reference proteome</keyword>
<dbReference type="GO" id="GO:0003924">
    <property type="term" value="F:GTPase activity"/>
    <property type="evidence" value="ECO:0007669"/>
    <property type="project" value="InterPro"/>
</dbReference>
<evidence type="ECO:0000259" key="6">
    <source>
        <dbReference type="PROSITE" id="PS51709"/>
    </source>
</evidence>
<dbReference type="PROSITE" id="PS51709">
    <property type="entry name" value="G_TRME"/>
    <property type="match status" value="1"/>
</dbReference>
<evidence type="ECO:0000313" key="8">
    <source>
        <dbReference type="Proteomes" id="UP001186944"/>
    </source>
</evidence>
<reference evidence="7" key="1">
    <citation type="submission" date="2019-08" db="EMBL/GenBank/DDBJ databases">
        <title>The improved chromosome-level genome for the pearl oyster Pinctada fucata martensii using PacBio sequencing and Hi-C.</title>
        <authorList>
            <person name="Zheng Z."/>
        </authorList>
    </citation>
    <scope>NUCLEOTIDE SEQUENCE</scope>
    <source>
        <strain evidence="7">ZZ-2019</strain>
        <tissue evidence="7">Adductor muscle</tissue>
    </source>
</reference>
<dbReference type="Pfam" id="PF10396">
    <property type="entry name" value="TrmE_N"/>
    <property type="match status" value="1"/>
</dbReference>
<dbReference type="InterPro" id="IPR027368">
    <property type="entry name" value="MnmE_dom2"/>
</dbReference>
<protein>
    <recommendedName>
        <fullName evidence="6">TrmE-type G domain-containing protein</fullName>
    </recommendedName>
</protein>
<dbReference type="HAMAP" id="MF_00379">
    <property type="entry name" value="GTPase_MnmE"/>
    <property type="match status" value="1"/>
</dbReference>
<dbReference type="NCBIfam" id="NF003661">
    <property type="entry name" value="PRK05291.1-3"/>
    <property type="match status" value="1"/>
</dbReference>
<dbReference type="InterPro" id="IPR027266">
    <property type="entry name" value="TrmE/GcvT-like"/>
</dbReference>
<evidence type="ECO:0000256" key="1">
    <source>
        <dbReference type="ARBA" id="ARBA00004173"/>
    </source>
</evidence>
<dbReference type="Pfam" id="PF01926">
    <property type="entry name" value="MMR_HSR1"/>
    <property type="match status" value="1"/>
</dbReference>
<keyword evidence="3" id="KW-0819">tRNA processing</keyword>
<dbReference type="Pfam" id="PF12631">
    <property type="entry name" value="MnmE_helical"/>
    <property type="match status" value="1"/>
</dbReference>
<dbReference type="GO" id="GO:0005525">
    <property type="term" value="F:GTP binding"/>
    <property type="evidence" value="ECO:0007669"/>
    <property type="project" value="UniProtKB-KW"/>
</dbReference>
<dbReference type="FunFam" id="3.30.1360.120:FF:000007">
    <property type="entry name" value="tRNA modification GTPase GTPBP3, mitochondrial"/>
    <property type="match status" value="1"/>
</dbReference>
<evidence type="ECO:0000256" key="3">
    <source>
        <dbReference type="ARBA" id="ARBA00022694"/>
    </source>
</evidence>
<dbReference type="PANTHER" id="PTHR42714">
    <property type="entry name" value="TRNA MODIFICATION GTPASE GTPBP3"/>
    <property type="match status" value="1"/>
</dbReference>
<dbReference type="NCBIfam" id="TIGR00231">
    <property type="entry name" value="small_GTP"/>
    <property type="match status" value="1"/>
</dbReference>
<accession>A0AA88YCZ8</accession>
<dbReference type="GO" id="GO:0030488">
    <property type="term" value="P:tRNA methylation"/>
    <property type="evidence" value="ECO:0007669"/>
    <property type="project" value="TreeGrafter"/>
</dbReference>
<proteinExistence type="inferred from homology"/>
<dbReference type="SUPFAM" id="SSF116878">
    <property type="entry name" value="TrmE connector domain"/>
    <property type="match status" value="1"/>
</dbReference>
<dbReference type="Gene3D" id="3.40.50.300">
    <property type="entry name" value="P-loop containing nucleotide triphosphate hydrolases"/>
    <property type="match status" value="1"/>
</dbReference>
<comment type="caution">
    <text evidence="7">The sequence shown here is derived from an EMBL/GenBank/DDBJ whole genome shotgun (WGS) entry which is preliminary data.</text>
</comment>
<dbReference type="InterPro" id="IPR031168">
    <property type="entry name" value="G_TrmE"/>
</dbReference>
<sequence>MNSVGMPPDTIFSLSSGHGKCGVAVIRVSGASAGNALMKMGNLRQLPTPRVAVLRKVIHPDSAEHIDNGLIIWFPAPNSFTGEDCVEFHVHGGPAILVSMVTALSAIPGVRQAEAGEFTKRAFMNGKLDLTEVEGLGDLIHAETEAQRKQALRQMDGALSQLYTSWRQRIIKVIADVEAHIDFGEDELIEDHILESAASRAEEIQKEIQIHLQDNRQGERLRNGVHVAILGEPNVGKSSLLNSICQRPAAIVSHIPGTTRDIVESAVNIGGFPVLLSDTAGLRDTVDIVEKEGVRRALNRARLSDVKVVVVDVQSFLRHWKTSANNIDSDVKQHLGYIGIIEDPTESSNVNENDVSMETDSGINMTGHTNTAISREKIPSEDLQNVILVLNKSDLLEGRDVNMDLPHSCKGMDVCMVSCKTGQGMEAFVQVLAEKIKILCGGNLLAGNPSLTQARHRLLLNNCVHHLTRFSQYYRFGDEVLAAESLRKTIREMGKLTGKISTEDILDVIFKDFCIGK</sequence>
<organism evidence="7 8">
    <name type="scientific">Pinctada imbricata</name>
    <name type="common">Atlantic pearl-oyster</name>
    <name type="synonym">Pinctada martensii</name>
    <dbReference type="NCBI Taxonomy" id="66713"/>
    <lineage>
        <taxon>Eukaryota</taxon>
        <taxon>Metazoa</taxon>
        <taxon>Spiralia</taxon>
        <taxon>Lophotrochozoa</taxon>
        <taxon>Mollusca</taxon>
        <taxon>Bivalvia</taxon>
        <taxon>Autobranchia</taxon>
        <taxon>Pteriomorphia</taxon>
        <taxon>Pterioida</taxon>
        <taxon>Pterioidea</taxon>
        <taxon>Pteriidae</taxon>
        <taxon>Pinctada</taxon>
    </lineage>
</organism>
<dbReference type="EMBL" id="VSWD01000007">
    <property type="protein sequence ID" value="KAK3098994.1"/>
    <property type="molecule type" value="Genomic_DNA"/>
</dbReference>
<keyword evidence="4" id="KW-0547">Nucleotide-binding</keyword>
<dbReference type="Proteomes" id="UP001186944">
    <property type="component" value="Unassembled WGS sequence"/>
</dbReference>
<dbReference type="InterPro" id="IPR027417">
    <property type="entry name" value="P-loop_NTPase"/>
</dbReference>
<dbReference type="SUPFAM" id="SSF52540">
    <property type="entry name" value="P-loop containing nucleoside triphosphate hydrolases"/>
    <property type="match status" value="1"/>
</dbReference>
<dbReference type="CDD" id="cd14858">
    <property type="entry name" value="TrmE_N"/>
    <property type="match status" value="1"/>
</dbReference>
<dbReference type="InterPro" id="IPR004520">
    <property type="entry name" value="GTPase_MnmE"/>
</dbReference>
<evidence type="ECO:0000256" key="5">
    <source>
        <dbReference type="ARBA" id="ARBA00023134"/>
    </source>
</evidence>
<dbReference type="PANTHER" id="PTHR42714:SF2">
    <property type="entry name" value="TRNA MODIFICATION GTPASE GTPBP3, MITOCHONDRIAL"/>
    <property type="match status" value="1"/>
</dbReference>
<dbReference type="InterPro" id="IPR018948">
    <property type="entry name" value="GTP-bd_TrmE_N"/>
</dbReference>
<feature type="domain" description="TrmE-type G" evidence="6">
    <location>
        <begin position="224"/>
        <end position="437"/>
    </location>
</feature>
<dbReference type="Gene3D" id="1.20.120.430">
    <property type="entry name" value="tRNA modification GTPase MnmE domain 2"/>
    <property type="match status" value="1"/>
</dbReference>
<dbReference type="InterPro" id="IPR006073">
    <property type="entry name" value="GTP-bd"/>
</dbReference>
<comment type="similarity">
    <text evidence="2">Belongs to the TRAFAC class TrmE-Era-EngA-EngB-Septin-like GTPase superfamily. TrmE GTPase family.</text>
</comment>
<dbReference type="InterPro" id="IPR025867">
    <property type="entry name" value="MnmE_helical"/>
</dbReference>
<evidence type="ECO:0000313" key="7">
    <source>
        <dbReference type="EMBL" id="KAK3098994.1"/>
    </source>
</evidence>
<gene>
    <name evidence="7" type="ORF">FSP39_025054</name>
</gene>
<dbReference type="InterPro" id="IPR005225">
    <property type="entry name" value="Small_GTP-bd"/>
</dbReference>
<dbReference type="CDD" id="cd04164">
    <property type="entry name" value="trmE"/>
    <property type="match status" value="1"/>
</dbReference>
<dbReference type="GO" id="GO:0002098">
    <property type="term" value="P:tRNA wobble uridine modification"/>
    <property type="evidence" value="ECO:0007669"/>
    <property type="project" value="TreeGrafter"/>
</dbReference>
<keyword evidence="5" id="KW-0342">GTP-binding</keyword>
<dbReference type="AlphaFoldDB" id="A0AA88YCZ8"/>
<dbReference type="Gene3D" id="3.30.1360.120">
    <property type="entry name" value="Probable tRNA modification gtpase trme, domain 1"/>
    <property type="match status" value="1"/>
</dbReference>
<comment type="subcellular location">
    <subcellularLocation>
        <location evidence="1">Mitochondrion</location>
    </subcellularLocation>
</comment>